<dbReference type="Proteomes" id="UP000230233">
    <property type="component" value="Chromosome X"/>
</dbReference>
<proteinExistence type="predicted"/>
<dbReference type="OrthoDB" id="5841434at2759"/>
<accession>A0A2G5SP86</accession>
<organism evidence="1 2">
    <name type="scientific">Caenorhabditis nigoni</name>
    <dbReference type="NCBI Taxonomy" id="1611254"/>
    <lineage>
        <taxon>Eukaryota</taxon>
        <taxon>Metazoa</taxon>
        <taxon>Ecdysozoa</taxon>
        <taxon>Nematoda</taxon>
        <taxon>Chromadorea</taxon>
        <taxon>Rhabditida</taxon>
        <taxon>Rhabditina</taxon>
        <taxon>Rhabditomorpha</taxon>
        <taxon>Rhabditoidea</taxon>
        <taxon>Rhabditidae</taxon>
        <taxon>Peloderinae</taxon>
        <taxon>Caenorhabditis</taxon>
    </lineage>
</organism>
<keyword evidence="2" id="KW-1185">Reference proteome</keyword>
<reference evidence="2" key="1">
    <citation type="submission" date="2017-10" db="EMBL/GenBank/DDBJ databases">
        <title>Rapid genome shrinkage in a self-fertile nematode reveals novel sperm competition proteins.</title>
        <authorList>
            <person name="Yin D."/>
            <person name="Schwarz E.M."/>
            <person name="Thomas C.G."/>
            <person name="Felde R.L."/>
            <person name="Korf I.F."/>
            <person name="Cutter A.D."/>
            <person name="Schartner C.M."/>
            <person name="Ralston E.J."/>
            <person name="Meyer B.J."/>
            <person name="Haag E.S."/>
        </authorList>
    </citation>
    <scope>NUCLEOTIDE SEQUENCE [LARGE SCALE GENOMIC DNA]</scope>
    <source>
        <strain evidence="2">JU1422</strain>
    </source>
</reference>
<name>A0A2G5SP86_9PELO</name>
<gene>
    <name evidence="1" type="primary">Cni-W02H3.1</name>
    <name evidence="1" type="synonym">Cnig_chr_X.g23276</name>
    <name evidence="1" type="ORF">B9Z55_023276</name>
</gene>
<sequence>MNVLQKFIDETFDMMTGLGEMKVAEAIFMDAVHFASLEISTSDSKTDGLLIRKVLSLAYKGRNIMKMCVHLPQNSNAEKYASALNQVSHEIDSLLCSTGSDASD</sequence>
<dbReference type="AlphaFoldDB" id="A0A2G5SP86"/>
<comment type="caution">
    <text evidence="1">The sequence shown here is derived from an EMBL/GenBank/DDBJ whole genome shotgun (WGS) entry which is preliminary data.</text>
</comment>
<protein>
    <submittedName>
        <fullName evidence="1">Uncharacterized protein</fullName>
    </submittedName>
</protein>
<dbReference type="EMBL" id="PDUG01000006">
    <property type="protein sequence ID" value="PIC16808.1"/>
    <property type="molecule type" value="Genomic_DNA"/>
</dbReference>
<evidence type="ECO:0000313" key="1">
    <source>
        <dbReference type="EMBL" id="PIC16808.1"/>
    </source>
</evidence>
<evidence type="ECO:0000313" key="2">
    <source>
        <dbReference type="Proteomes" id="UP000230233"/>
    </source>
</evidence>